<dbReference type="Proteomes" id="UP000009326">
    <property type="component" value="Unassembled WGS sequence"/>
</dbReference>
<organism evidence="2 3">
    <name type="scientific">Lactobacillus gigeriorum DSM 23908 = CRBIP 24.85</name>
    <dbReference type="NCBI Taxonomy" id="1423751"/>
    <lineage>
        <taxon>Bacteria</taxon>
        <taxon>Bacillati</taxon>
        <taxon>Bacillota</taxon>
        <taxon>Bacilli</taxon>
        <taxon>Lactobacillales</taxon>
        <taxon>Lactobacillaceae</taxon>
        <taxon>Lactobacillus</taxon>
    </lineage>
</organism>
<gene>
    <name evidence="2" type="ORF">BN52_06395</name>
</gene>
<sequence>MKNRLENQAIFLLVINLDHFLDHLHLILIIYAKMIKNN</sequence>
<accession>I7LF29</accession>
<keyword evidence="1" id="KW-0472">Membrane</keyword>
<evidence type="ECO:0000256" key="1">
    <source>
        <dbReference type="SAM" id="Phobius"/>
    </source>
</evidence>
<dbReference type="AlphaFoldDB" id="I7LF29"/>
<reference evidence="2 3" key="1">
    <citation type="submission" date="2012-06" db="EMBL/GenBank/DDBJ databases">
        <title>Draft genome sequence of Lactobacillus gigeriorum CRBIP 24.85T, isolated from chicken crop.</title>
        <authorList>
            <person name="Cousin S."/>
            <person name="Ma L."/>
            <person name="Creno S."/>
            <person name="Clermont D."/>
            <person name="Loux V."/>
            <person name="Bizet C."/>
            <person name="Bouchier C."/>
        </authorList>
    </citation>
    <scope>NUCLEOTIDE SEQUENCE [LARGE SCALE GENOMIC DNA]</scope>
    <source>
        <strain evidence="3">CRBIP 24.85T</strain>
    </source>
</reference>
<proteinExistence type="predicted"/>
<protein>
    <submittedName>
        <fullName evidence="2">Uncharacterized protein</fullName>
    </submittedName>
</protein>
<dbReference type="EMBL" id="CAKC01000009">
    <property type="protein sequence ID" value="CCI86298.1"/>
    <property type="molecule type" value="Genomic_DNA"/>
</dbReference>
<evidence type="ECO:0000313" key="3">
    <source>
        <dbReference type="Proteomes" id="UP000009326"/>
    </source>
</evidence>
<evidence type="ECO:0000313" key="2">
    <source>
        <dbReference type="EMBL" id="CCI86298.1"/>
    </source>
</evidence>
<comment type="caution">
    <text evidence="2">The sequence shown here is derived from an EMBL/GenBank/DDBJ whole genome shotgun (WGS) entry which is preliminary data.</text>
</comment>
<name>I7LF29_9LACO</name>
<keyword evidence="1" id="KW-1133">Transmembrane helix</keyword>
<feature type="transmembrane region" description="Helical" evidence="1">
    <location>
        <begin position="9"/>
        <end position="32"/>
    </location>
</feature>
<keyword evidence="1" id="KW-0812">Transmembrane</keyword>